<keyword evidence="5" id="KW-0509">mRNA transport</keyword>
<evidence type="ECO:0000256" key="2">
    <source>
        <dbReference type="ARBA" id="ARBA00009285"/>
    </source>
</evidence>
<dbReference type="Pfam" id="PF03943">
    <property type="entry name" value="TAP_C"/>
    <property type="match status" value="1"/>
</dbReference>
<dbReference type="SUPFAM" id="SSF54427">
    <property type="entry name" value="NTF2-like"/>
    <property type="match status" value="1"/>
</dbReference>
<dbReference type="InterPro" id="IPR032675">
    <property type="entry name" value="LRR_dom_sf"/>
</dbReference>
<dbReference type="Gene3D" id="3.80.10.10">
    <property type="entry name" value="Ribonuclease Inhibitor"/>
    <property type="match status" value="1"/>
</dbReference>
<dbReference type="SUPFAM" id="SSF52058">
    <property type="entry name" value="L domain-like"/>
    <property type="match status" value="1"/>
</dbReference>
<dbReference type="InterPro" id="IPR002075">
    <property type="entry name" value="NTF2_dom"/>
</dbReference>
<evidence type="ECO:0000256" key="4">
    <source>
        <dbReference type="ARBA" id="ARBA00022614"/>
    </source>
</evidence>
<dbReference type="OrthoDB" id="25872at2759"/>
<name>A0A3S5B3S4_9PLAT</name>
<dbReference type="AlphaFoldDB" id="A0A3S5B3S4"/>
<dbReference type="GO" id="GO:0003723">
    <property type="term" value="F:RNA binding"/>
    <property type="evidence" value="ECO:0007669"/>
    <property type="project" value="TreeGrafter"/>
</dbReference>
<dbReference type="InterPro" id="IPR009060">
    <property type="entry name" value="UBA-like_sf"/>
</dbReference>
<comment type="similarity">
    <text evidence="2">Belongs to the NXF family.</text>
</comment>
<evidence type="ECO:0000256" key="5">
    <source>
        <dbReference type="ARBA" id="ARBA00022816"/>
    </source>
</evidence>
<dbReference type="CDD" id="cd14342">
    <property type="entry name" value="UBA_TAP-C"/>
    <property type="match status" value="1"/>
</dbReference>
<dbReference type="PANTHER" id="PTHR10662:SF22">
    <property type="entry name" value="NUCLEAR RNA EXPORT FACTOR 1"/>
    <property type="match status" value="1"/>
</dbReference>
<gene>
    <name evidence="8" type="ORF">PXEA_LOCUS26181</name>
</gene>
<dbReference type="InterPro" id="IPR057125">
    <property type="entry name" value="NXF1/2/3/5-like_LRR"/>
</dbReference>
<evidence type="ECO:0000256" key="1">
    <source>
        <dbReference type="ARBA" id="ARBA00004123"/>
    </source>
</evidence>
<reference evidence="8" key="1">
    <citation type="submission" date="2018-11" db="EMBL/GenBank/DDBJ databases">
        <authorList>
            <consortium name="Pathogen Informatics"/>
        </authorList>
    </citation>
    <scope>NUCLEOTIDE SEQUENCE</scope>
</reference>
<dbReference type="Pfam" id="PF22602">
    <property type="entry name" value="NXF_NTF2"/>
    <property type="match status" value="1"/>
</dbReference>
<protein>
    <recommendedName>
        <fullName evidence="7">TAP-C domain-containing protein</fullName>
    </recommendedName>
</protein>
<dbReference type="EMBL" id="CAAALY010244582">
    <property type="protein sequence ID" value="VEL32741.1"/>
    <property type="molecule type" value="Genomic_DNA"/>
</dbReference>
<dbReference type="Pfam" id="PF24048">
    <property type="entry name" value="LRR_NXF1-5"/>
    <property type="match status" value="1"/>
</dbReference>
<keyword evidence="4" id="KW-0433">Leucine-rich repeat</keyword>
<keyword evidence="9" id="KW-1185">Reference proteome</keyword>
<evidence type="ECO:0000256" key="6">
    <source>
        <dbReference type="ARBA" id="ARBA00023242"/>
    </source>
</evidence>
<evidence type="ECO:0000313" key="8">
    <source>
        <dbReference type="EMBL" id="VEL32741.1"/>
    </source>
</evidence>
<organism evidence="8 9">
    <name type="scientific">Protopolystoma xenopodis</name>
    <dbReference type="NCBI Taxonomy" id="117903"/>
    <lineage>
        <taxon>Eukaryota</taxon>
        <taxon>Metazoa</taxon>
        <taxon>Spiralia</taxon>
        <taxon>Lophotrochozoa</taxon>
        <taxon>Platyhelminthes</taxon>
        <taxon>Monogenea</taxon>
        <taxon>Polyopisthocotylea</taxon>
        <taxon>Polystomatidea</taxon>
        <taxon>Polystomatidae</taxon>
        <taxon>Protopolystoma</taxon>
    </lineage>
</organism>
<dbReference type="GO" id="GO:0005634">
    <property type="term" value="C:nucleus"/>
    <property type="evidence" value="ECO:0007669"/>
    <property type="project" value="UniProtKB-SubCell"/>
</dbReference>
<evidence type="ECO:0000259" key="7">
    <source>
        <dbReference type="PROSITE" id="PS51281"/>
    </source>
</evidence>
<dbReference type="SMART" id="SM00804">
    <property type="entry name" value="TAP_C"/>
    <property type="match status" value="1"/>
</dbReference>
<keyword evidence="3" id="KW-0813">Transport</keyword>
<keyword evidence="6" id="KW-0539">Nucleus</keyword>
<comment type="subcellular location">
    <subcellularLocation>
        <location evidence="1">Nucleus</location>
    </subcellularLocation>
</comment>
<dbReference type="GO" id="GO:0016973">
    <property type="term" value="P:poly(A)+ mRNA export from nucleus"/>
    <property type="evidence" value="ECO:0007669"/>
    <property type="project" value="TreeGrafter"/>
</dbReference>
<dbReference type="InterPro" id="IPR001611">
    <property type="entry name" value="Leu-rich_rpt"/>
</dbReference>
<dbReference type="InterPro" id="IPR032710">
    <property type="entry name" value="NTF2-like_dom_sf"/>
</dbReference>
<dbReference type="PROSITE" id="PS51450">
    <property type="entry name" value="LRR"/>
    <property type="match status" value="2"/>
</dbReference>
<dbReference type="Proteomes" id="UP000784294">
    <property type="component" value="Unassembled WGS sequence"/>
</dbReference>
<dbReference type="Gene3D" id="3.10.450.50">
    <property type="match status" value="1"/>
</dbReference>
<dbReference type="SUPFAM" id="SSF46934">
    <property type="entry name" value="UBA-like"/>
    <property type="match status" value="1"/>
</dbReference>
<evidence type="ECO:0000313" key="9">
    <source>
        <dbReference type="Proteomes" id="UP000784294"/>
    </source>
</evidence>
<dbReference type="PROSITE" id="PS51281">
    <property type="entry name" value="TAP_C"/>
    <property type="match status" value="1"/>
</dbReference>
<dbReference type="InterPro" id="IPR030217">
    <property type="entry name" value="NXF_fam"/>
</dbReference>
<proteinExistence type="inferred from homology"/>
<comment type="caution">
    <text evidence="8">The sequence shown here is derived from an EMBL/GenBank/DDBJ whole genome shotgun (WGS) entry which is preliminary data.</text>
</comment>
<sequence length="695" mass="77117">MPRSYKIRRNRFRWNKSDLYDDVRYEADSLHNYVPKRHDRAGKARNPRRSNPSNAFVKHAVQMNLVQNNVSPPSHSTGLMQGEIWVRVRIVSAAGYSVDWLREALNSACGTQFRLYNIMTECNNRVVFIKMRQRQLPECRKMVQSVRDPIEGKPLVIDLTVVPEPSVPSPNINQDANSEIIDSSLPTTWLEALQRCFVERFQATSACLDLSSLHTDPTLLSQGLYLPLNKSSVADALVNILRQNNAKLSSLNLASNRLSNLYAFSGLWKSGPCANPYPAVSIQRLDLSANPLSHLNLLLPLRGIQNLVELDLSDTPVMLRNETNDKSLAAFAFSLALYVVLSLGSIDKTLFPSPIEAEEFGNGQELPATIQFAVEQGITTESSESLNKLPLPESVLGYFPNDTIRLPLLTFLKGYLNKFDMERRGEHLLPYYSANSVLTISTSPFFSGGCGYSGLSGSGGGNNQPVSATITMPETGRRVLLCTARLPDVYLSRSRNLLRCRDETRRRDLIARGTLGIASQLDSLPCTEHLLDTLSIDVIFHSVHKLSVPSISSAASSCPANRPAELRKVLRCFSRTMILVAPEGHIIQEDFIISNPSHALVKKHIFDVEHSAKMTIPLQPSKAGALEAPVTPASNLPTSATSRDDHLRLFCQRTGMNEAFARQCLEEYQWDFARAAESFDLMHAAGSIPAAAFVR</sequence>
<dbReference type="InterPro" id="IPR005637">
    <property type="entry name" value="TAP_C_dom"/>
</dbReference>
<evidence type="ECO:0000256" key="3">
    <source>
        <dbReference type="ARBA" id="ARBA00022448"/>
    </source>
</evidence>
<feature type="domain" description="TAP-C" evidence="7">
    <location>
        <begin position="641"/>
        <end position="695"/>
    </location>
</feature>
<dbReference type="PANTHER" id="PTHR10662">
    <property type="entry name" value="NUCLEAR RNA EXPORT FACTOR"/>
    <property type="match status" value="1"/>
</dbReference>
<accession>A0A3S5B3S4</accession>
<dbReference type="Gene3D" id="1.10.8.10">
    <property type="entry name" value="DNA helicase RuvA subunit, C-terminal domain"/>
    <property type="match status" value="1"/>
</dbReference>